<name>A0A9Q0JSU7_9MAGN</name>
<sequence length="65" mass="7046">MFLIQRCSGIHFKIALSNKFLLQNNLGVAWTSTAGEGEDADAISSPFSVLDAEDKMHCTISQASE</sequence>
<evidence type="ECO:0000313" key="1">
    <source>
        <dbReference type="EMBL" id="KAJ4937430.1"/>
    </source>
</evidence>
<organism evidence="1 2">
    <name type="scientific">Protea cynaroides</name>
    <dbReference type="NCBI Taxonomy" id="273540"/>
    <lineage>
        <taxon>Eukaryota</taxon>
        <taxon>Viridiplantae</taxon>
        <taxon>Streptophyta</taxon>
        <taxon>Embryophyta</taxon>
        <taxon>Tracheophyta</taxon>
        <taxon>Spermatophyta</taxon>
        <taxon>Magnoliopsida</taxon>
        <taxon>Proteales</taxon>
        <taxon>Proteaceae</taxon>
        <taxon>Protea</taxon>
    </lineage>
</organism>
<dbReference type="EMBL" id="JAMYWD010002477">
    <property type="protein sequence ID" value="KAJ4937430.1"/>
    <property type="molecule type" value="Genomic_DNA"/>
</dbReference>
<gene>
    <name evidence="1" type="ORF">NE237_024467</name>
</gene>
<keyword evidence="2" id="KW-1185">Reference proteome</keyword>
<comment type="caution">
    <text evidence="1">The sequence shown here is derived from an EMBL/GenBank/DDBJ whole genome shotgun (WGS) entry which is preliminary data.</text>
</comment>
<accession>A0A9Q0JSU7</accession>
<protein>
    <submittedName>
        <fullName evidence="1">Uncharacterized protein</fullName>
    </submittedName>
</protein>
<dbReference type="Proteomes" id="UP001141806">
    <property type="component" value="Unassembled WGS sequence"/>
</dbReference>
<evidence type="ECO:0000313" key="2">
    <source>
        <dbReference type="Proteomes" id="UP001141806"/>
    </source>
</evidence>
<dbReference type="AlphaFoldDB" id="A0A9Q0JSU7"/>
<reference evidence="1" key="1">
    <citation type="journal article" date="2023" name="Plant J.">
        <title>The genome of the king protea, Protea cynaroides.</title>
        <authorList>
            <person name="Chang J."/>
            <person name="Duong T.A."/>
            <person name="Schoeman C."/>
            <person name="Ma X."/>
            <person name="Roodt D."/>
            <person name="Barker N."/>
            <person name="Li Z."/>
            <person name="Van de Peer Y."/>
            <person name="Mizrachi E."/>
        </authorList>
    </citation>
    <scope>NUCLEOTIDE SEQUENCE</scope>
    <source>
        <tissue evidence="1">Young leaves</tissue>
    </source>
</reference>
<proteinExistence type="predicted"/>